<dbReference type="InterPro" id="IPR017467">
    <property type="entry name" value="CHP03016_PEP-CTERM"/>
</dbReference>
<dbReference type="EMBL" id="QFWQ01000005">
    <property type="protein sequence ID" value="RCS30222.1"/>
    <property type="molecule type" value="Genomic_DNA"/>
</dbReference>
<proteinExistence type="predicted"/>
<sequence>MRALSTSAVLSSIVLGGWLTGVAAQSVNVRARNSLSSAPDEQATGAEDESVGVGVIPQPSIDSPGTVLGVTLGELYTDNLRLAASAKPKQTGWITEIQPFFKGAWDSPRFSGVLDYTMTGYLYAGQSRSDQLAHDLRAGGTFVILPQHFFLDGTALYGREVINNELPAGSGTFFLNNNLANVARGTLSPYWIQDFDNVGTMTLRYTLGRVVYNHHGIPGQNGALLNGIPDNTSNALQFGLVSPEYQTWGWNLGYSDQRFTPDYGRSTEYAVAKLGAAWQISNDTKLLADAGKENRFLSDGTSRKLGAVFWDVGFDWSDIRDDFKFLVGHRFYGRSYQFSWTRTAALLTTTMSYVEQPTDLNQQLLEQNPGAITVPGGIYYLPSLRNLRTYLMKRAAASASYTMPRGSLRMALYDERRTYFLLDNRDERVANANLDWLFDIGASTTLTTTLGWQRYKFQDGQINHNHYAQLTLVHQVSPNNFGSLRLRRDSRNVQSGAPEAHGYRVNVLFVQWTHLF</sequence>
<feature type="region of interest" description="Disordered" evidence="1">
    <location>
        <begin position="35"/>
        <end position="55"/>
    </location>
</feature>
<keyword evidence="3" id="KW-1185">Reference proteome</keyword>
<evidence type="ECO:0000256" key="1">
    <source>
        <dbReference type="SAM" id="MobiDB-lite"/>
    </source>
</evidence>
<comment type="caution">
    <text evidence="2">The sequence shown here is derived from an EMBL/GenBank/DDBJ whole genome shotgun (WGS) entry which is preliminary data.</text>
</comment>
<accession>A0A368KE78</accession>
<evidence type="ECO:0000313" key="2">
    <source>
        <dbReference type="EMBL" id="RCS30222.1"/>
    </source>
</evidence>
<reference evidence="2 3" key="1">
    <citation type="submission" date="2018-05" db="EMBL/GenBank/DDBJ databases">
        <title>Draft genome sequence of Rhodanobacter denitrificans Yn1 isolated from gold copper mine.</title>
        <authorList>
            <person name="Yang N."/>
            <person name="Mazhar H.S."/>
            <person name="Rensing C."/>
        </authorList>
    </citation>
    <scope>NUCLEOTIDE SEQUENCE [LARGE SCALE GENOMIC DNA]</scope>
    <source>
        <strain evidence="2 3">Yn1</strain>
    </source>
</reference>
<dbReference type="AlphaFoldDB" id="A0A368KE78"/>
<dbReference type="OrthoDB" id="5567701at2"/>
<organism evidence="2 3">
    <name type="scientific">Rhodanobacter denitrificans</name>
    <dbReference type="NCBI Taxonomy" id="666685"/>
    <lineage>
        <taxon>Bacteria</taxon>
        <taxon>Pseudomonadati</taxon>
        <taxon>Pseudomonadota</taxon>
        <taxon>Gammaproteobacteria</taxon>
        <taxon>Lysobacterales</taxon>
        <taxon>Rhodanobacteraceae</taxon>
        <taxon>Rhodanobacter</taxon>
    </lineage>
</organism>
<dbReference type="RefSeq" id="WP_114342810.1">
    <property type="nucleotide sequence ID" value="NZ_QFWQ01000005.1"/>
</dbReference>
<gene>
    <name evidence="2" type="ORF">DEO45_09210</name>
</gene>
<dbReference type="Proteomes" id="UP000252387">
    <property type="component" value="Unassembled WGS sequence"/>
</dbReference>
<name>A0A368KE78_9GAMM</name>
<protein>
    <submittedName>
        <fullName evidence="2">TIGR03016 family PEP-CTERM system-associated outer membrane protein</fullName>
    </submittedName>
</protein>
<evidence type="ECO:0000313" key="3">
    <source>
        <dbReference type="Proteomes" id="UP000252387"/>
    </source>
</evidence>
<dbReference type="NCBIfam" id="TIGR03016">
    <property type="entry name" value="pepcterm_hypo_1"/>
    <property type="match status" value="1"/>
</dbReference>